<evidence type="ECO:0000313" key="2">
    <source>
        <dbReference type="EMBL" id="GCF10038.1"/>
    </source>
</evidence>
<evidence type="ECO:0000259" key="1">
    <source>
        <dbReference type="SMART" id="SM00530"/>
    </source>
</evidence>
<reference evidence="2 3" key="1">
    <citation type="submission" date="2019-01" db="EMBL/GenBank/DDBJ databases">
        <title>Draft genome sequence of Dictyobacter sp. Uno17.</title>
        <authorList>
            <person name="Wang C.M."/>
            <person name="Zheng Y."/>
            <person name="Sakai Y."/>
            <person name="Abe K."/>
            <person name="Yokota A."/>
            <person name="Yabe S."/>
        </authorList>
    </citation>
    <scope>NUCLEOTIDE SEQUENCE [LARGE SCALE GENOMIC DNA]</scope>
    <source>
        <strain evidence="2 3">Uno17</strain>
    </source>
</reference>
<dbReference type="RefSeq" id="WP_149402942.1">
    <property type="nucleotide sequence ID" value="NZ_BIXY01000057.1"/>
</dbReference>
<dbReference type="InterPro" id="IPR001387">
    <property type="entry name" value="Cro/C1-type_HTH"/>
</dbReference>
<dbReference type="PANTHER" id="PTHR35010:SF3">
    <property type="entry name" value="BLL4873 PROTEIN"/>
    <property type="match status" value="1"/>
</dbReference>
<dbReference type="SUPFAM" id="SSF47413">
    <property type="entry name" value="lambda repressor-like DNA-binding domains"/>
    <property type="match status" value="1"/>
</dbReference>
<dbReference type="AlphaFoldDB" id="A0A5A5TFM3"/>
<dbReference type="CDD" id="cd00093">
    <property type="entry name" value="HTH_XRE"/>
    <property type="match status" value="1"/>
</dbReference>
<dbReference type="Proteomes" id="UP000322530">
    <property type="component" value="Unassembled WGS sequence"/>
</dbReference>
<dbReference type="Gene3D" id="1.10.260.40">
    <property type="entry name" value="lambda repressor-like DNA-binding domains"/>
    <property type="match status" value="1"/>
</dbReference>
<dbReference type="EMBL" id="BIXY01000057">
    <property type="protein sequence ID" value="GCF10038.1"/>
    <property type="molecule type" value="Genomic_DNA"/>
</dbReference>
<name>A0A5A5TFM3_9CHLR</name>
<dbReference type="Pfam" id="PF13560">
    <property type="entry name" value="HTH_31"/>
    <property type="match status" value="1"/>
</dbReference>
<dbReference type="InterPro" id="IPR041413">
    <property type="entry name" value="MLTR_LBD"/>
</dbReference>
<gene>
    <name evidence="2" type="ORF">KDI_36020</name>
</gene>
<dbReference type="InterPro" id="IPR010982">
    <property type="entry name" value="Lambda_DNA-bd_dom_sf"/>
</dbReference>
<protein>
    <submittedName>
        <fullName evidence="2">Transcriptional regulator</fullName>
    </submittedName>
</protein>
<dbReference type="GO" id="GO:0003677">
    <property type="term" value="F:DNA binding"/>
    <property type="evidence" value="ECO:0007669"/>
    <property type="project" value="InterPro"/>
</dbReference>
<accession>A0A5A5TFM3</accession>
<dbReference type="Gene3D" id="3.30.450.180">
    <property type="match status" value="1"/>
</dbReference>
<feature type="domain" description="HTH cro/C1-type" evidence="1">
    <location>
        <begin position="14"/>
        <end position="86"/>
    </location>
</feature>
<dbReference type="PANTHER" id="PTHR35010">
    <property type="entry name" value="BLL4672 PROTEIN-RELATED"/>
    <property type="match status" value="1"/>
</dbReference>
<keyword evidence="3" id="KW-1185">Reference proteome</keyword>
<dbReference type="OrthoDB" id="4790304at2"/>
<evidence type="ECO:0000313" key="3">
    <source>
        <dbReference type="Proteomes" id="UP000322530"/>
    </source>
</evidence>
<proteinExistence type="predicted"/>
<organism evidence="2 3">
    <name type="scientific">Dictyobacter arantiisoli</name>
    <dbReference type="NCBI Taxonomy" id="2014874"/>
    <lineage>
        <taxon>Bacteria</taxon>
        <taxon>Bacillati</taxon>
        <taxon>Chloroflexota</taxon>
        <taxon>Ktedonobacteria</taxon>
        <taxon>Ktedonobacterales</taxon>
        <taxon>Dictyobacteraceae</taxon>
        <taxon>Dictyobacter</taxon>
    </lineage>
</organism>
<sequence length="285" mass="32617">MTNNNEQRGELATFLRTRRARLSPTDVGLPRTARRKTVGLRREEVAQLAGVGVTWYTWLEQGREINVSVQVLDSLARTLRLSAEEKAHLFLLAGQVPPQHPAPQQEHASPFLQKFLEHQGSSPAYIMGRRWDILAWNRAACQVITNFAALPIEERNIVRLIFTHEEFRHRFVDWEAMAQRILAQFRASSSQYRDDEQLGALITDLQHCSPEFACWWPRHEVQGRQDGQKELLHPQAGLLALDHSTFQIDGSPGLKMVVYLPVNEETAKKLEQLYKQEEAAGEVTH</sequence>
<dbReference type="SMART" id="SM00530">
    <property type="entry name" value="HTH_XRE"/>
    <property type="match status" value="1"/>
</dbReference>
<dbReference type="Pfam" id="PF17765">
    <property type="entry name" value="MLTR_LBD"/>
    <property type="match status" value="1"/>
</dbReference>
<comment type="caution">
    <text evidence="2">The sequence shown here is derived from an EMBL/GenBank/DDBJ whole genome shotgun (WGS) entry which is preliminary data.</text>
</comment>